<dbReference type="SUPFAM" id="SSF48726">
    <property type="entry name" value="Immunoglobulin"/>
    <property type="match status" value="3"/>
</dbReference>
<dbReference type="Pfam" id="PF00129">
    <property type="entry name" value="MHC_I"/>
    <property type="match status" value="3"/>
</dbReference>
<keyword evidence="6 11" id="KW-1133">Transmembrane helix</keyword>
<dbReference type="PANTHER" id="PTHR16675:SF242">
    <property type="entry name" value="MAJOR HISTOCOMPATIBILITY COMPLEX CLASS I-RELATED GENE PROTEIN"/>
    <property type="match status" value="1"/>
</dbReference>
<evidence type="ECO:0000256" key="2">
    <source>
        <dbReference type="ARBA" id="ARBA00022451"/>
    </source>
</evidence>
<keyword evidence="8" id="KW-1015">Disulfide bond</keyword>
<evidence type="ECO:0000256" key="8">
    <source>
        <dbReference type="ARBA" id="ARBA00023157"/>
    </source>
</evidence>
<keyword evidence="5" id="KW-0391">Immunity</keyword>
<dbReference type="Pfam" id="PF07654">
    <property type="entry name" value="C1-set"/>
    <property type="match status" value="3"/>
</dbReference>
<dbReference type="InterPro" id="IPR007110">
    <property type="entry name" value="Ig-like_dom"/>
</dbReference>
<dbReference type="InterPro" id="IPR036179">
    <property type="entry name" value="Ig-like_dom_sf"/>
</dbReference>
<feature type="chain" id="PRO_5046686077" evidence="12">
    <location>
        <begin position="22"/>
        <end position="913"/>
    </location>
</feature>
<keyword evidence="9" id="KW-0325">Glycoprotein</keyword>
<keyword evidence="7 11" id="KW-0472">Membrane</keyword>
<keyword evidence="4 12" id="KW-0732">Signal</keyword>
<dbReference type="Gene3D" id="3.30.500.10">
    <property type="entry name" value="MHC class I-like antigen recognition-like"/>
    <property type="match status" value="3"/>
</dbReference>
<gene>
    <name evidence="15" type="primary">LOC110070514</name>
</gene>
<comment type="subcellular location">
    <subcellularLocation>
        <location evidence="1">Membrane</location>
        <topology evidence="1">Single-pass type I membrane protein</topology>
    </subcellularLocation>
</comment>
<evidence type="ECO:0000313" key="14">
    <source>
        <dbReference type="Proteomes" id="UP001652642"/>
    </source>
</evidence>
<evidence type="ECO:0000256" key="10">
    <source>
        <dbReference type="RuleBase" id="RU004439"/>
    </source>
</evidence>
<keyword evidence="2" id="KW-0490">MHC I</keyword>
<dbReference type="InterPro" id="IPR050208">
    <property type="entry name" value="MHC_class-I_related"/>
</dbReference>
<dbReference type="Gene3D" id="2.60.40.10">
    <property type="entry name" value="Immunoglobulins"/>
    <property type="match status" value="3"/>
</dbReference>
<proteinExistence type="inferred from homology"/>
<dbReference type="InterPro" id="IPR001039">
    <property type="entry name" value="MHC_I_a_a1/a2"/>
</dbReference>
<evidence type="ECO:0000256" key="6">
    <source>
        <dbReference type="ARBA" id="ARBA00022989"/>
    </source>
</evidence>
<feature type="domain" description="Ig-like" evidence="13">
    <location>
        <begin position="782"/>
        <end position="871"/>
    </location>
</feature>
<evidence type="ECO:0000256" key="7">
    <source>
        <dbReference type="ARBA" id="ARBA00023136"/>
    </source>
</evidence>
<evidence type="ECO:0000256" key="11">
    <source>
        <dbReference type="SAM" id="Phobius"/>
    </source>
</evidence>
<dbReference type="CDD" id="cd07698">
    <property type="entry name" value="IgC1_MHC_I_alpha3"/>
    <property type="match status" value="3"/>
</dbReference>
<dbReference type="PRINTS" id="PR01638">
    <property type="entry name" value="MHCCLASSI"/>
</dbReference>
<evidence type="ECO:0000256" key="12">
    <source>
        <dbReference type="SAM" id="SignalP"/>
    </source>
</evidence>
<dbReference type="SUPFAM" id="SSF54452">
    <property type="entry name" value="MHC antigen-recognition domain"/>
    <property type="match status" value="3"/>
</dbReference>
<evidence type="ECO:0000259" key="13">
    <source>
        <dbReference type="PROSITE" id="PS50835"/>
    </source>
</evidence>
<feature type="signal peptide" evidence="12">
    <location>
        <begin position="1"/>
        <end position="21"/>
    </location>
</feature>
<keyword evidence="3 11" id="KW-0812">Transmembrane</keyword>
<evidence type="ECO:0000256" key="4">
    <source>
        <dbReference type="ARBA" id="ARBA00022729"/>
    </source>
</evidence>
<evidence type="ECO:0000313" key="15">
    <source>
        <dbReference type="RefSeq" id="XP_072843263.1"/>
    </source>
</evidence>
<feature type="domain" description="Ig-like" evidence="13">
    <location>
        <begin position="216"/>
        <end position="309"/>
    </location>
</feature>
<reference evidence="14" key="1">
    <citation type="submission" date="2025-05" db="UniProtKB">
        <authorList>
            <consortium name="RefSeq"/>
        </authorList>
    </citation>
    <scope>NUCLEOTIDE SEQUENCE [LARGE SCALE GENOMIC DNA]</scope>
</reference>
<name>A0ABM5FCY9_9SAUR</name>
<keyword evidence="14" id="KW-1185">Reference proteome</keyword>
<evidence type="ECO:0000256" key="1">
    <source>
        <dbReference type="ARBA" id="ARBA00004479"/>
    </source>
</evidence>
<feature type="transmembrane region" description="Helical" evidence="11">
    <location>
        <begin position="879"/>
        <end position="903"/>
    </location>
</feature>
<dbReference type="InterPro" id="IPR037055">
    <property type="entry name" value="MHC_I-like_Ag-recog_sf"/>
</dbReference>
<dbReference type="InterPro" id="IPR013783">
    <property type="entry name" value="Ig-like_fold"/>
</dbReference>
<dbReference type="InterPro" id="IPR011161">
    <property type="entry name" value="MHC_I-like_Ag-recog"/>
</dbReference>
<dbReference type="InterPro" id="IPR011162">
    <property type="entry name" value="MHC_I/II-like_Ag-recog"/>
</dbReference>
<reference evidence="15" key="2">
    <citation type="submission" date="2025-08" db="UniProtKB">
        <authorList>
            <consortium name="RefSeq"/>
        </authorList>
    </citation>
    <scope>IDENTIFICATION</scope>
</reference>
<dbReference type="SMART" id="SM00407">
    <property type="entry name" value="IGc1"/>
    <property type="match status" value="3"/>
</dbReference>
<dbReference type="PROSITE" id="PS50835">
    <property type="entry name" value="IG_LIKE"/>
    <property type="match status" value="3"/>
</dbReference>
<dbReference type="RefSeq" id="XP_072843263.1">
    <property type="nucleotide sequence ID" value="XM_072987162.1"/>
</dbReference>
<sequence>MALRFWLAGVALLLLGEPGRALPSATKGSPALGSSSHSLHHFTTAISEPNQGFTKYIAVGYVDGQLFFLYDSITRRVQPRAPWMEKMAEKEDPEYWERNTQLEQHNEQVFRRNLAVLKELYNQSGGFHTWQWMCGCELREDGSPGGGHWQYAYDGRDYLSFDTETLTWTAADSKAEITKEEWEKDPALAQRWKAYLEGECIKGLQIYLQYRKERLPKAEAPVGKVTRMFVSGGKEMLVCQAHGFYPKEIEATWRKGGEIMEQDTFRRSVAPNSDGTYHAWLSIEINPEDRDLYRCHINHAGLTEPLVLAWEAPGGSSSHSLHYFYTGVSEPNQGLPQFITVGYVDGQLFSQYDSIARREQPRAPWIKKVDEDDPQYWERNTQISWDTEQVFRENLQILRNRYNQSGGFHSVQWMYGCELRADGSPGGGHSQFAYDGRDYLSFDKETLTWTAADPKAQITKMKWEKDLALAQRQKAYLEEICIEWLRRYLDYGKETLLRREPPVGKVTSKSVSEGRVILVCHMYGFYPKEIEATWRKNGEIVEEGTFRRSVAPNSDGTYHAWLGVETDPADRGLYRCHIDHAGLPEPLVLAWEAPGGSSSHSLRYFYTGVSEPNQGLPQFITVGYVDNQLFSQYDSVTRREQPRAPWIKKVDEDDPQYWDRNTQISWDTEQVFRENLQILRNRYNQSGGFHSMQWMYGCELRADGSPGGGHSQFAYDGRDYLSFDKETLTWTAAVPTAQITKRKWEMDLASNLYVKAYLEENCIEWLRRYLDYGKETLLRREPPVGKVTSMSVSEGRVILLCQIYGFYPNEIEATWRKAGEIVEQDTFRRSVAPNSDGTYHAWLGIKMDPADRGRYQCHINHAGLTEPLVLAWEAPGAQLWPTVGIIFGVLAALLLTAAGIVFFRRHQQQGGPL</sequence>
<dbReference type="Proteomes" id="UP001652642">
    <property type="component" value="Chromosome 2"/>
</dbReference>
<evidence type="ECO:0000256" key="5">
    <source>
        <dbReference type="ARBA" id="ARBA00022859"/>
    </source>
</evidence>
<evidence type="ECO:0000256" key="3">
    <source>
        <dbReference type="ARBA" id="ARBA00022692"/>
    </source>
</evidence>
<evidence type="ECO:0000256" key="9">
    <source>
        <dbReference type="ARBA" id="ARBA00023180"/>
    </source>
</evidence>
<dbReference type="InterPro" id="IPR003597">
    <property type="entry name" value="Ig_C1-set"/>
</dbReference>
<dbReference type="PANTHER" id="PTHR16675">
    <property type="entry name" value="MHC CLASS I-RELATED"/>
    <property type="match status" value="1"/>
</dbReference>
<comment type="similarity">
    <text evidence="10">Belongs to the MHC class I family.</text>
</comment>
<accession>A0ABM5FCY9</accession>
<organism evidence="14 15">
    <name type="scientific">Pogona vitticeps</name>
    <name type="common">central bearded dragon</name>
    <dbReference type="NCBI Taxonomy" id="103695"/>
    <lineage>
        <taxon>Eukaryota</taxon>
        <taxon>Metazoa</taxon>
        <taxon>Chordata</taxon>
        <taxon>Craniata</taxon>
        <taxon>Vertebrata</taxon>
        <taxon>Euteleostomi</taxon>
        <taxon>Lepidosauria</taxon>
        <taxon>Squamata</taxon>
        <taxon>Bifurcata</taxon>
        <taxon>Unidentata</taxon>
        <taxon>Episquamata</taxon>
        <taxon>Toxicofera</taxon>
        <taxon>Iguania</taxon>
        <taxon>Acrodonta</taxon>
        <taxon>Agamidae</taxon>
        <taxon>Amphibolurinae</taxon>
        <taxon>Pogona</taxon>
    </lineage>
</organism>
<dbReference type="GeneID" id="110070514"/>
<protein>
    <submittedName>
        <fullName evidence="15">Uncharacterized protein isoform X1</fullName>
    </submittedName>
</protein>
<feature type="domain" description="Ig-like" evidence="13">
    <location>
        <begin position="501"/>
        <end position="590"/>
    </location>
</feature>